<reference evidence="2 3" key="2">
    <citation type="submission" date="2015-05" db="EMBL/GenBank/DDBJ databases">
        <title>Distinctive expansion of gene families associated with plant cell wall degradation and secondary metabolism in the genomes of grapevine trunk pathogens.</title>
        <authorList>
            <person name="Lawrence D.P."/>
            <person name="Travadon R."/>
            <person name="Rolshausen P.E."/>
            <person name="Baumgartner K."/>
        </authorList>
    </citation>
    <scope>NUCLEOTIDE SEQUENCE [LARGE SCALE GENOMIC DNA]</scope>
    <source>
        <strain evidence="2">DS831</strain>
    </source>
</reference>
<evidence type="ECO:0000313" key="3">
    <source>
        <dbReference type="Proteomes" id="UP000034182"/>
    </source>
</evidence>
<protein>
    <submittedName>
        <fullName evidence="2">Uncharacterized protein</fullName>
    </submittedName>
</protein>
<dbReference type="EMBL" id="LAQI01000068">
    <property type="protein sequence ID" value="KKY23402.1"/>
    <property type="molecule type" value="Genomic_DNA"/>
</dbReference>
<dbReference type="Proteomes" id="UP000034182">
    <property type="component" value="Unassembled WGS sequence"/>
</dbReference>
<accession>A0A0G2EKW3</accession>
<keyword evidence="1" id="KW-1133">Transmembrane helix</keyword>
<name>A0A0G2EKW3_9PEZI</name>
<sequence length="66" mass="7759">MTAQIELSSSSEFCIDNDLRCRGTTDCRLVIVLVIFFLFFVLILNFIFLILFLILVFLKHHHLLRS</sequence>
<feature type="transmembrane region" description="Helical" evidence="1">
    <location>
        <begin position="29"/>
        <end position="58"/>
    </location>
</feature>
<evidence type="ECO:0000313" key="2">
    <source>
        <dbReference type="EMBL" id="KKY23402.1"/>
    </source>
</evidence>
<keyword evidence="1" id="KW-0812">Transmembrane</keyword>
<reference evidence="2 3" key="1">
    <citation type="submission" date="2015-03" db="EMBL/GenBank/DDBJ databases">
        <authorList>
            <person name="Morales-Cruz A."/>
            <person name="Amrine K.C."/>
            <person name="Cantu D."/>
        </authorList>
    </citation>
    <scope>NUCLEOTIDE SEQUENCE [LARGE SCALE GENOMIC DNA]</scope>
    <source>
        <strain evidence="2">DS831</strain>
    </source>
</reference>
<gene>
    <name evidence="2" type="ORF">UCDDS831_g03133</name>
</gene>
<keyword evidence="1" id="KW-0472">Membrane</keyword>
<organism evidence="2 3">
    <name type="scientific">Diplodia seriata</name>
    <dbReference type="NCBI Taxonomy" id="420778"/>
    <lineage>
        <taxon>Eukaryota</taxon>
        <taxon>Fungi</taxon>
        <taxon>Dikarya</taxon>
        <taxon>Ascomycota</taxon>
        <taxon>Pezizomycotina</taxon>
        <taxon>Dothideomycetes</taxon>
        <taxon>Dothideomycetes incertae sedis</taxon>
        <taxon>Botryosphaeriales</taxon>
        <taxon>Botryosphaeriaceae</taxon>
        <taxon>Diplodia</taxon>
    </lineage>
</organism>
<dbReference type="AlphaFoldDB" id="A0A0G2EKW3"/>
<comment type="caution">
    <text evidence="2">The sequence shown here is derived from an EMBL/GenBank/DDBJ whole genome shotgun (WGS) entry which is preliminary data.</text>
</comment>
<evidence type="ECO:0000256" key="1">
    <source>
        <dbReference type="SAM" id="Phobius"/>
    </source>
</evidence>
<proteinExistence type="predicted"/>